<dbReference type="EMBL" id="CP041166">
    <property type="protein sequence ID" value="QFR43367.1"/>
    <property type="molecule type" value="Genomic_DNA"/>
</dbReference>
<sequence>MMCYNSHIRALSTKEIKCFDLHLYQTKGSRNMKYQKFFDEIELITLQDELAHFLGVNDDGILEISYLDIVKVAGHSCATVAGAYLIALKGLKALYGDEIPKRGKIKVELQKPIHEEHTGVVGFVLSNITGATTDYGFGGIPGGKFNRQDLLFYGAPIDTDVRFTRLDTNKQVGINYRPGKVVNPMQILTSAIGPNATPEDKESFPHRFQQMVHTLFKNKDTVIEVVQY</sequence>
<organism evidence="1 2">
    <name type="scientific">Sulfurimonas xiamenensis</name>
    <dbReference type="NCBI Taxonomy" id="2590021"/>
    <lineage>
        <taxon>Bacteria</taxon>
        <taxon>Pseudomonadati</taxon>
        <taxon>Campylobacterota</taxon>
        <taxon>Epsilonproteobacteria</taxon>
        <taxon>Campylobacterales</taxon>
        <taxon>Sulfurimonadaceae</taxon>
        <taxon>Sulfurimonas</taxon>
    </lineage>
</organism>
<name>A0AAJ4A3U0_9BACT</name>
<reference evidence="2" key="1">
    <citation type="submission" date="2019-06" db="EMBL/GenBank/DDBJ databases">
        <title>Sulfurimonas gotlandica sp. nov., a chemoautotrophic and psychrotolerant epsilonproteobacterium isolated from a pelagic redoxcline, and an emended description of the genus Sulfurimonas.</title>
        <authorList>
            <person name="Wang S."/>
            <person name="Jiang L."/>
            <person name="Shao Z."/>
        </authorList>
    </citation>
    <scope>NUCLEOTIDE SEQUENCE [LARGE SCALE GENOMIC DNA]</scope>
    <source>
        <strain evidence="2">1-1N</strain>
    </source>
</reference>
<evidence type="ECO:0000313" key="1">
    <source>
        <dbReference type="EMBL" id="QFR43367.1"/>
    </source>
</evidence>
<dbReference type="AlphaFoldDB" id="A0AAJ4A3U0"/>
<protein>
    <recommendedName>
        <fullName evidence="3">Formylmethanofuran dehydrogenase subunit E domain-containing protein</fullName>
    </recommendedName>
</protein>
<dbReference type="KEGG" id="suln:FJR47_05410"/>
<dbReference type="RefSeq" id="WP_152299430.1">
    <property type="nucleotide sequence ID" value="NZ_CP041166.1"/>
</dbReference>
<gene>
    <name evidence="1" type="ORF">FJR47_05410</name>
</gene>
<evidence type="ECO:0000313" key="2">
    <source>
        <dbReference type="Proteomes" id="UP000326061"/>
    </source>
</evidence>
<accession>A0AAJ4A3U0</accession>
<proteinExistence type="predicted"/>
<evidence type="ECO:0008006" key="3">
    <source>
        <dbReference type="Google" id="ProtNLM"/>
    </source>
</evidence>
<keyword evidence="2" id="KW-1185">Reference proteome</keyword>
<dbReference type="Proteomes" id="UP000326061">
    <property type="component" value="Chromosome"/>
</dbReference>